<dbReference type="Gene3D" id="3.30.2010.10">
    <property type="entry name" value="Metalloproteases ('zincins'), catalytic domain"/>
    <property type="match status" value="1"/>
</dbReference>
<dbReference type="Pfam" id="PF01435">
    <property type="entry name" value="Peptidase_M48"/>
    <property type="match status" value="1"/>
</dbReference>
<gene>
    <name evidence="9" type="ordered locus">TREAZ_2415</name>
</gene>
<protein>
    <submittedName>
        <fullName evidence="9">Peptidase M48, Ste24p</fullName>
    </submittedName>
</protein>
<feature type="domain" description="Peptidase M48" evidence="8">
    <location>
        <begin position="84"/>
        <end position="277"/>
    </location>
</feature>
<accession>F5YFV1</accession>
<keyword evidence="4 6" id="KW-0862">Zinc</keyword>
<dbReference type="RefSeq" id="WP_015713101.1">
    <property type="nucleotide sequence ID" value="NC_015577.1"/>
</dbReference>
<dbReference type="GO" id="GO:0046872">
    <property type="term" value="F:metal ion binding"/>
    <property type="evidence" value="ECO:0007669"/>
    <property type="project" value="UniProtKB-KW"/>
</dbReference>
<reference evidence="10" key="1">
    <citation type="submission" date="2009-12" db="EMBL/GenBank/DDBJ databases">
        <title>Complete sequence of Treponema azotonutricium strain ZAS-9.</title>
        <authorList>
            <person name="Tetu S.G."/>
            <person name="Matson E."/>
            <person name="Ren Q."/>
            <person name="Seshadri R."/>
            <person name="Elbourne L."/>
            <person name="Hassan K.A."/>
            <person name="Durkin A."/>
            <person name="Radune D."/>
            <person name="Mohamoud Y."/>
            <person name="Shay R."/>
            <person name="Jin S."/>
            <person name="Zhang X."/>
            <person name="Lucey K."/>
            <person name="Ballor N.R."/>
            <person name="Ottesen E."/>
            <person name="Rosenthal R."/>
            <person name="Allen A."/>
            <person name="Leadbetter J.R."/>
            <person name="Paulsen I.T."/>
        </authorList>
    </citation>
    <scope>NUCLEOTIDE SEQUENCE [LARGE SCALE GENOMIC DNA]</scope>
    <source>
        <strain evidence="10">ATCC BAA-888 / DSM 13862 / ZAS-9</strain>
    </source>
</reference>
<organism evidence="9 10">
    <name type="scientific">Leadbettera azotonutricia (strain ATCC BAA-888 / DSM 13862 / ZAS-9)</name>
    <name type="common">Treponema azotonutricium</name>
    <dbReference type="NCBI Taxonomy" id="545695"/>
    <lineage>
        <taxon>Bacteria</taxon>
        <taxon>Pseudomonadati</taxon>
        <taxon>Spirochaetota</taxon>
        <taxon>Spirochaetia</taxon>
        <taxon>Spirochaetales</taxon>
        <taxon>Breznakiellaceae</taxon>
        <taxon>Leadbettera</taxon>
    </lineage>
</organism>
<dbReference type="PANTHER" id="PTHR22726:SF1">
    <property type="entry name" value="METALLOENDOPEPTIDASE OMA1, MITOCHONDRIAL"/>
    <property type="match status" value="1"/>
</dbReference>
<sequence>MLKKTVFCIFCLSVISLGIFAQNDDDSQNNENQGVTVEIAKEAWGLYVQYRRLTNEVKNYWENEIETGLRDGKYTNNIRLSQYQRIKNIFDRLLTSQYLRRDVNKYNWRIYLQNTNSLNAFAAIDGIIIINKGIVDFCQNDDELAIIIGHEIAHMTEDHVKKQLGARIVKEPIIEHISSFIAQRKNKRLNTEEISDKEISDKEMFQLVFGLAGELALLKYSRSQEEKADEEGAKFAASVGYDTEKGYDLWSRMALNSSNGWSNFLSTHPNSDHRAKEFLNGNYKRKYYRAYTGE</sequence>
<proteinExistence type="inferred from homology"/>
<dbReference type="FunCoup" id="F5YFV1">
    <property type="interactions" value="173"/>
</dbReference>
<evidence type="ECO:0000256" key="7">
    <source>
        <dbReference type="SAM" id="SignalP"/>
    </source>
</evidence>
<evidence type="ECO:0000259" key="8">
    <source>
        <dbReference type="Pfam" id="PF01435"/>
    </source>
</evidence>
<evidence type="ECO:0000256" key="5">
    <source>
        <dbReference type="ARBA" id="ARBA00023049"/>
    </source>
</evidence>
<dbReference type="InterPro" id="IPR051156">
    <property type="entry name" value="Mito/Outer_Membr_Metalloprot"/>
</dbReference>
<dbReference type="OrthoDB" id="9810445at2"/>
<dbReference type="InParanoid" id="F5YFV1"/>
<keyword evidence="5 6" id="KW-0482">Metalloprotease</keyword>
<dbReference type="AlphaFoldDB" id="F5YFV1"/>
<keyword evidence="7" id="KW-0732">Signal</keyword>
<evidence type="ECO:0000256" key="6">
    <source>
        <dbReference type="RuleBase" id="RU003983"/>
    </source>
</evidence>
<dbReference type="GO" id="GO:0016020">
    <property type="term" value="C:membrane"/>
    <property type="evidence" value="ECO:0007669"/>
    <property type="project" value="TreeGrafter"/>
</dbReference>
<keyword evidence="2" id="KW-0479">Metal-binding</keyword>
<evidence type="ECO:0000313" key="9">
    <source>
        <dbReference type="EMBL" id="AEF83506.1"/>
    </source>
</evidence>
<evidence type="ECO:0000256" key="1">
    <source>
        <dbReference type="ARBA" id="ARBA00022670"/>
    </source>
</evidence>
<dbReference type="Proteomes" id="UP000009222">
    <property type="component" value="Chromosome"/>
</dbReference>
<dbReference type="EMBL" id="CP001841">
    <property type="protein sequence ID" value="AEF83506.1"/>
    <property type="molecule type" value="Genomic_DNA"/>
</dbReference>
<reference evidence="9 10" key="2">
    <citation type="journal article" date="2011" name="ISME J.">
        <title>RNA-seq reveals cooperative metabolic interactions between two termite-gut spirochete species in co-culture.</title>
        <authorList>
            <person name="Rosenthal A.Z."/>
            <person name="Matson E.G."/>
            <person name="Eldar A."/>
            <person name="Leadbetter J.R."/>
        </authorList>
    </citation>
    <scope>NUCLEOTIDE SEQUENCE [LARGE SCALE GENOMIC DNA]</scope>
    <source>
        <strain evidence="10">ATCC BAA-888 / DSM 13862 / ZAS-9</strain>
    </source>
</reference>
<evidence type="ECO:0000256" key="4">
    <source>
        <dbReference type="ARBA" id="ARBA00022833"/>
    </source>
</evidence>
<feature type="signal peptide" evidence="7">
    <location>
        <begin position="1"/>
        <end position="21"/>
    </location>
</feature>
<dbReference type="GO" id="GO:0051603">
    <property type="term" value="P:proteolysis involved in protein catabolic process"/>
    <property type="evidence" value="ECO:0007669"/>
    <property type="project" value="TreeGrafter"/>
</dbReference>
<evidence type="ECO:0000313" key="10">
    <source>
        <dbReference type="Proteomes" id="UP000009222"/>
    </source>
</evidence>
<dbReference type="STRING" id="545695.TREAZ_2415"/>
<comment type="cofactor">
    <cofactor evidence="6">
        <name>Zn(2+)</name>
        <dbReference type="ChEBI" id="CHEBI:29105"/>
    </cofactor>
    <text evidence="6">Binds 1 zinc ion per subunit.</text>
</comment>
<keyword evidence="1 6" id="KW-0645">Protease</keyword>
<evidence type="ECO:0000256" key="3">
    <source>
        <dbReference type="ARBA" id="ARBA00022801"/>
    </source>
</evidence>
<name>F5YFV1_LEAAZ</name>
<evidence type="ECO:0000256" key="2">
    <source>
        <dbReference type="ARBA" id="ARBA00022723"/>
    </source>
</evidence>
<dbReference type="GO" id="GO:0004222">
    <property type="term" value="F:metalloendopeptidase activity"/>
    <property type="evidence" value="ECO:0007669"/>
    <property type="project" value="InterPro"/>
</dbReference>
<dbReference type="KEGG" id="taz:TREAZ_2415"/>
<dbReference type="eggNOG" id="COG0501">
    <property type="taxonomic scope" value="Bacteria"/>
</dbReference>
<comment type="similarity">
    <text evidence="6">Belongs to the peptidase M48 family.</text>
</comment>
<dbReference type="HOGENOM" id="CLU_946424_0_0_12"/>
<keyword evidence="10" id="KW-1185">Reference proteome</keyword>
<keyword evidence="3 6" id="KW-0378">Hydrolase</keyword>
<dbReference type="InterPro" id="IPR001915">
    <property type="entry name" value="Peptidase_M48"/>
</dbReference>
<dbReference type="PANTHER" id="PTHR22726">
    <property type="entry name" value="METALLOENDOPEPTIDASE OMA1"/>
    <property type="match status" value="1"/>
</dbReference>
<feature type="chain" id="PRO_5003335167" evidence="7">
    <location>
        <begin position="22"/>
        <end position="294"/>
    </location>
</feature>